<gene>
    <name evidence="2" type="ORF">LuPra_03157</name>
</gene>
<feature type="region of interest" description="Disordered" evidence="1">
    <location>
        <begin position="224"/>
        <end position="275"/>
    </location>
</feature>
<proteinExistence type="predicted"/>
<feature type="compositionally biased region" description="Basic residues" evidence="1">
    <location>
        <begin position="245"/>
        <end position="261"/>
    </location>
</feature>
<reference evidence="3" key="2">
    <citation type="submission" date="2016-04" db="EMBL/GenBank/DDBJ databases">
        <title>First Complete Genome Sequence of a Subdivision 6 Acidobacterium.</title>
        <authorList>
            <person name="Huang S."/>
            <person name="Vieira S."/>
            <person name="Bunk B."/>
            <person name="Riedel T."/>
            <person name="Sproeer C."/>
            <person name="Overmann J."/>
        </authorList>
    </citation>
    <scope>NUCLEOTIDE SEQUENCE [LARGE SCALE GENOMIC DNA]</scope>
    <source>
        <strain evidence="3">DSM 100886 HEG_-6_39</strain>
    </source>
</reference>
<dbReference type="Proteomes" id="UP000076079">
    <property type="component" value="Chromosome"/>
</dbReference>
<dbReference type="STRING" id="1855912.LuPra_03157"/>
<evidence type="ECO:0000313" key="3">
    <source>
        <dbReference type="Proteomes" id="UP000076079"/>
    </source>
</evidence>
<feature type="compositionally biased region" description="Low complexity" evidence="1">
    <location>
        <begin position="263"/>
        <end position="275"/>
    </location>
</feature>
<sequence>MTKALYIRRENSPSWQFHRPIGQRRGPAGTRWGRPGRLPAIEVHHFAAGRPVPGHFSYASTGGTADTTTVGTGAEAVLSPGQWRLEPRAHFLHTRTDNTTRAQRLTSQVRTARKVGDRAELFARGTYLRNTFAGIDQSLDGAAGVTALLLQGQPQRFSFDSGFGYIGEDRRVVRGRYLRTFDTGVRHQWEFAKRNTISNDASFKTDVDRTSDWRVSHVAALAGRPQRGARAEGVARDQLPQRTGPRIHTRRHGRRRRHRRQFLSGSAAAPALSGR</sequence>
<accession>A0A143PP58</accession>
<keyword evidence="3" id="KW-1185">Reference proteome</keyword>
<organism evidence="2 3">
    <name type="scientific">Luteitalea pratensis</name>
    <dbReference type="NCBI Taxonomy" id="1855912"/>
    <lineage>
        <taxon>Bacteria</taxon>
        <taxon>Pseudomonadati</taxon>
        <taxon>Acidobacteriota</taxon>
        <taxon>Vicinamibacteria</taxon>
        <taxon>Vicinamibacterales</taxon>
        <taxon>Vicinamibacteraceae</taxon>
        <taxon>Luteitalea</taxon>
    </lineage>
</organism>
<dbReference type="InterPro" id="IPR007433">
    <property type="entry name" value="DUF481"/>
</dbReference>
<protein>
    <submittedName>
        <fullName evidence="2">Salt-induced outer membrane protein</fullName>
    </submittedName>
</protein>
<dbReference type="AlphaFoldDB" id="A0A143PP58"/>
<dbReference type="Pfam" id="PF04338">
    <property type="entry name" value="DUF481"/>
    <property type="match status" value="1"/>
</dbReference>
<reference evidence="2 3" key="1">
    <citation type="journal article" date="2016" name="Genome Announc.">
        <title>First Complete Genome Sequence of a Subdivision 6 Acidobacterium Strain.</title>
        <authorList>
            <person name="Huang S."/>
            <person name="Vieira S."/>
            <person name="Bunk B."/>
            <person name="Riedel T."/>
            <person name="Sproer C."/>
            <person name="Overmann J."/>
        </authorList>
    </citation>
    <scope>NUCLEOTIDE SEQUENCE [LARGE SCALE GENOMIC DNA]</scope>
    <source>
        <strain evidence="3">DSM 100886 HEG_-6_39</strain>
    </source>
</reference>
<name>A0A143PP58_LUTPR</name>
<evidence type="ECO:0000313" key="2">
    <source>
        <dbReference type="EMBL" id="AMY09930.1"/>
    </source>
</evidence>
<dbReference type="KEGG" id="abac:LuPra_03157"/>
<evidence type="ECO:0000256" key="1">
    <source>
        <dbReference type="SAM" id="MobiDB-lite"/>
    </source>
</evidence>
<dbReference type="EMBL" id="CP015136">
    <property type="protein sequence ID" value="AMY09930.1"/>
    <property type="molecule type" value="Genomic_DNA"/>
</dbReference>